<feature type="non-terminal residue" evidence="3">
    <location>
        <position position="245"/>
    </location>
</feature>
<keyword evidence="2" id="KW-1133">Transmembrane helix</keyword>
<gene>
    <name evidence="3" type="ORF">PFISCL1PPCAC_16604</name>
</gene>
<accession>A0AAV5W2W0</accession>
<sequence>MLPSTDALGNPIAPARRGRPPAPAPAPLPCTCASCPAHGGAAPRAFTASLGAAPSSAGPAHSPFAPFVPAVVSLLDQLTATTAPNGDQERRIGGVRVSTVRDTAICAACAVGCYRMFLCCCWPVHKCATILSVFDTLIVSIFAYNVFKHLVAGQTYVSPRLLIKIYNDWMTAVAFLFCTGFLVCQVIGTVFIIMAPKKKIAHYCWPRLVLITGLLICGLIAVVVMGVYFSGKSAGMNNALISVYE</sequence>
<evidence type="ECO:0000256" key="2">
    <source>
        <dbReference type="SAM" id="Phobius"/>
    </source>
</evidence>
<name>A0AAV5W2W0_9BILA</name>
<feature type="region of interest" description="Disordered" evidence="1">
    <location>
        <begin position="1"/>
        <end position="22"/>
    </location>
</feature>
<keyword evidence="2" id="KW-0812">Transmembrane</keyword>
<feature type="transmembrane region" description="Helical" evidence="2">
    <location>
        <begin position="208"/>
        <end position="229"/>
    </location>
</feature>
<evidence type="ECO:0000256" key="1">
    <source>
        <dbReference type="SAM" id="MobiDB-lite"/>
    </source>
</evidence>
<organism evidence="3 4">
    <name type="scientific">Pristionchus fissidentatus</name>
    <dbReference type="NCBI Taxonomy" id="1538716"/>
    <lineage>
        <taxon>Eukaryota</taxon>
        <taxon>Metazoa</taxon>
        <taxon>Ecdysozoa</taxon>
        <taxon>Nematoda</taxon>
        <taxon>Chromadorea</taxon>
        <taxon>Rhabditida</taxon>
        <taxon>Rhabditina</taxon>
        <taxon>Diplogasteromorpha</taxon>
        <taxon>Diplogasteroidea</taxon>
        <taxon>Neodiplogasteridae</taxon>
        <taxon>Pristionchus</taxon>
    </lineage>
</organism>
<protein>
    <recommendedName>
        <fullName evidence="5">G protein-coupled receptor</fullName>
    </recommendedName>
</protein>
<keyword evidence="4" id="KW-1185">Reference proteome</keyword>
<dbReference type="Proteomes" id="UP001432322">
    <property type="component" value="Unassembled WGS sequence"/>
</dbReference>
<proteinExistence type="predicted"/>
<dbReference type="AlphaFoldDB" id="A0AAV5W2W0"/>
<evidence type="ECO:0008006" key="5">
    <source>
        <dbReference type="Google" id="ProtNLM"/>
    </source>
</evidence>
<reference evidence="3" key="1">
    <citation type="submission" date="2023-10" db="EMBL/GenBank/DDBJ databases">
        <title>Genome assembly of Pristionchus species.</title>
        <authorList>
            <person name="Yoshida K."/>
            <person name="Sommer R.J."/>
        </authorList>
    </citation>
    <scope>NUCLEOTIDE SEQUENCE</scope>
    <source>
        <strain evidence="3">RS5133</strain>
    </source>
</reference>
<comment type="caution">
    <text evidence="3">The sequence shown here is derived from an EMBL/GenBank/DDBJ whole genome shotgun (WGS) entry which is preliminary data.</text>
</comment>
<evidence type="ECO:0000313" key="3">
    <source>
        <dbReference type="EMBL" id="GMT25307.1"/>
    </source>
</evidence>
<feature type="transmembrane region" description="Helical" evidence="2">
    <location>
        <begin position="169"/>
        <end position="196"/>
    </location>
</feature>
<keyword evidence="2" id="KW-0472">Membrane</keyword>
<dbReference type="EMBL" id="BTSY01000004">
    <property type="protein sequence ID" value="GMT25307.1"/>
    <property type="molecule type" value="Genomic_DNA"/>
</dbReference>
<evidence type="ECO:0000313" key="4">
    <source>
        <dbReference type="Proteomes" id="UP001432322"/>
    </source>
</evidence>